<protein>
    <recommendedName>
        <fullName evidence="3">Peptide chain release factor 1 (ERF1)</fullName>
    </recommendedName>
</protein>
<comment type="caution">
    <text evidence="1">The sequence shown here is derived from an EMBL/GenBank/DDBJ whole genome shotgun (WGS) entry which is preliminary data.</text>
</comment>
<proteinExistence type="predicted"/>
<accession>A0A917W691</accession>
<keyword evidence="2" id="KW-1185">Reference proteome</keyword>
<evidence type="ECO:0000313" key="2">
    <source>
        <dbReference type="Proteomes" id="UP000613840"/>
    </source>
</evidence>
<evidence type="ECO:0000313" key="1">
    <source>
        <dbReference type="EMBL" id="GGL67209.1"/>
    </source>
</evidence>
<dbReference type="EMBL" id="BMMZ01000006">
    <property type="protein sequence ID" value="GGL67209.1"/>
    <property type="molecule type" value="Genomic_DNA"/>
</dbReference>
<sequence length="385" mass="41647">MSLNTDVPSRHQIEQLLAVESSLAVSIYAPSTPIGAQVGASRLEFKNLVQEARTQLEQSGAPSDQLEAITEELDDILDDDEFWREQSRSVAIFATPDLVRAYRLPNRLPSDVEVGDRLYINPLLRAITFPQAGYVLALAAGSVRLIEFVADGPSQIVSVPNLPESAPSAAGKSSLSDRAPIRRIQGSEGQKLRLLQYARKIDQALRPLLAGLDLPLVLAAAEPIASVYRHVNSYPHLLETGIPGNPEQVQDENLVASARTIVDDHYRHDVRELNERIGDLADSGRSSTDLATLAYAATQGLVDTMLVDFERRLPGVVGDDGRVVLAEDDDHRSYGVADEIARRVLRTGGTVLAVRGDEIAGGQPAAGILRYPILADNTGVEPSAM</sequence>
<evidence type="ECO:0008006" key="3">
    <source>
        <dbReference type="Google" id="ProtNLM"/>
    </source>
</evidence>
<dbReference type="Pfam" id="PF18855">
    <property type="entry name" value="baeRF_family11"/>
    <property type="match status" value="1"/>
</dbReference>
<reference evidence="1" key="2">
    <citation type="submission" date="2020-09" db="EMBL/GenBank/DDBJ databases">
        <authorList>
            <person name="Sun Q."/>
            <person name="Zhou Y."/>
        </authorList>
    </citation>
    <scope>NUCLEOTIDE SEQUENCE</scope>
    <source>
        <strain evidence="1">CGMCC 4.7306</strain>
    </source>
</reference>
<name>A0A917W691_9ACTN</name>
<organism evidence="1 2">
    <name type="scientific">Microlunatus endophyticus</name>
    <dbReference type="NCBI Taxonomy" id="1716077"/>
    <lineage>
        <taxon>Bacteria</taxon>
        <taxon>Bacillati</taxon>
        <taxon>Actinomycetota</taxon>
        <taxon>Actinomycetes</taxon>
        <taxon>Propionibacteriales</taxon>
        <taxon>Propionibacteriaceae</taxon>
        <taxon>Microlunatus</taxon>
    </lineage>
</organism>
<gene>
    <name evidence="1" type="ORF">GCM10011575_27130</name>
</gene>
<dbReference type="InterPro" id="IPR041638">
    <property type="entry name" value="BaeRF_family11"/>
</dbReference>
<dbReference type="RefSeq" id="WP_229670080.1">
    <property type="nucleotide sequence ID" value="NZ_BMMZ01000006.1"/>
</dbReference>
<reference evidence="1" key="1">
    <citation type="journal article" date="2014" name="Int. J. Syst. Evol. Microbiol.">
        <title>Complete genome sequence of Corynebacterium casei LMG S-19264T (=DSM 44701T), isolated from a smear-ripened cheese.</title>
        <authorList>
            <consortium name="US DOE Joint Genome Institute (JGI-PGF)"/>
            <person name="Walter F."/>
            <person name="Albersmeier A."/>
            <person name="Kalinowski J."/>
            <person name="Ruckert C."/>
        </authorList>
    </citation>
    <scope>NUCLEOTIDE SEQUENCE</scope>
    <source>
        <strain evidence="1">CGMCC 4.7306</strain>
    </source>
</reference>
<dbReference type="Proteomes" id="UP000613840">
    <property type="component" value="Unassembled WGS sequence"/>
</dbReference>
<dbReference type="AlphaFoldDB" id="A0A917W691"/>